<dbReference type="EMBL" id="FNXE01000067">
    <property type="protein sequence ID" value="SEI02688.1"/>
    <property type="molecule type" value="Genomic_DNA"/>
</dbReference>
<accession>A0A1H6MLN3</accession>
<organism evidence="1 2">
    <name type="scientific">Paenimyroides marinum</name>
    <dbReference type="NCBI Taxonomy" id="1159016"/>
    <lineage>
        <taxon>Bacteria</taxon>
        <taxon>Pseudomonadati</taxon>
        <taxon>Bacteroidota</taxon>
        <taxon>Flavobacteriia</taxon>
        <taxon>Flavobacteriales</taxon>
        <taxon>Flavobacteriaceae</taxon>
        <taxon>Paenimyroides</taxon>
    </lineage>
</organism>
<keyword evidence="1" id="KW-0255">Endonuclease</keyword>
<dbReference type="AlphaFoldDB" id="A0A1H6MLN3"/>
<dbReference type="OrthoDB" id="5314016at2"/>
<dbReference type="STRING" id="1159016.SAMN02927937_02826"/>
<evidence type="ECO:0000313" key="1">
    <source>
        <dbReference type="EMBL" id="SEI02688.1"/>
    </source>
</evidence>
<sequence length="522" mass="60934">MAKKKIKRQATYKQMAFETAVRNPERYIEILGAISEFEGIILNDENLLKIVSKLYVDGIVSSDEITIIENTTIEDIKGQVQNVNSTRRADGGFPAGYASRFWTYMRTPSELGFVYAQYNEPFKLSEICKKLIAGEIDEQEAFSIQAVKYNRRNPYRNVSNDFNFFTFIMNVLLTLKAKGKSLSYEQFIVAMFSHNGNVNEFITLLENNTFKDFDEVFDFVTKEYKVNTKFKTITQDYPDVVRRVFIISGFITIRFSGKKLIQINESKLKYIQELLKFDFKLSEEEKSNALSYFSRLDAQNNTLLRLIQTARKEDLIDGEQYVNKIFSIIDDYKIDEEIILESIEKIGTKRTVIDEFREIPDPLKLEFFISILIALKYGKQYAIRPNYKADHIGKPYSHAPGNKGDIEIFSKDIYWLIEVTLIRNKTQQLNHETANVIRHLYSNEEFSDRLTKYLSFIAPTIHQDVREFFDFSIVKSRSSEYNVSIKPYDLQEFVEVTQSCGNFEDMKVYTSQVIESFRNNLN</sequence>
<protein>
    <submittedName>
        <fullName evidence="1">AlwI restriction endonuclease</fullName>
    </submittedName>
</protein>
<evidence type="ECO:0000313" key="2">
    <source>
        <dbReference type="Proteomes" id="UP000199634"/>
    </source>
</evidence>
<gene>
    <name evidence="1" type="ORF">SAMN02927937_02826</name>
</gene>
<keyword evidence="1" id="KW-0378">Hydrolase</keyword>
<dbReference type="GO" id="GO:0004519">
    <property type="term" value="F:endonuclease activity"/>
    <property type="evidence" value="ECO:0007669"/>
    <property type="project" value="UniProtKB-KW"/>
</dbReference>
<dbReference type="InterPro" id="IPR018573">
    <property type="entry name" value="Restrct_endonuc_II_AlwI"/>
</dbReference>
<keyword evidence="2" id="KW-1185">Reference proteome</keyword>
<keyword evidence="1" id="KW-0540">Nuclease</keyword>
<dbReference type="Proteomes" id="UP000199634">
    <property type="component" value="Unassembled WGS sequence"/>
</dbReference>
<name>A0A1H6MLN3_9FLAO</name>
<proteinExistence type="predicted"/>
<dbReference type="Gene3D" id="3.40.91.50">
    <property type="match status" value="1"/>
</dbReference>
<reference evidence="1 2" key="1">
    <citation type="submission" date="2016-10" db="EMBL/GenBank/DDBJ databases">
        <authorList>
            <person name="de Groot N.N."/>
        </authorList>
    </citation>
    <scope>NUCLEOTIDE SEQUENCE [LARGE SCALE GENOMIC DNA]</scope>
    <source>
        <strain evidence="1 2">CGMCC 1.10825</strain>
    </source>
</reference>
<dbReference type="RefSeq" id="WP_091102691.1">
    <property type="nucleotide sequence ID" value="NZ_FNXE01000067.1"/>
</dbReference>
<dbReference type="Pfam" id="PF09491">
    <property type="entry name" value="RE_AlwI"/>
    <property type="match status" value="2"/>
</dbReference>